<dbReference type="RefSeq" id="WP_108032455.1">
    <property type="nucleotide sequence ID" value="NZ_QAOM01000007.1"/>
</dbReference>
<proteinExistence type="predicted"/>
<keyword evidence="1" id="KW-0472">Membrane</keyword>
<dbReference type="Proteomes" id="UP000244161">
    <property type="component" value="Unassembled WGS sequence"/>
</dbReference>
<evidence type="ECO:0000313" key="3">
    <source>
        <dbReference type="Proteomes" id="UP000244161"/>
    </source>
</evidence>
<protein>
    <submittedName>
        <fullName evidence="2">BhlA-like holin</fullName>
    </submittedName>
</protein>
<evidence type="ECO:0000313" key="2">
    <source>
        <dbReference type="EMBL" id="PTQ84796.1"/>
    </source>
</evidence>
<reference evidence="2 3" key="1">
    <citation type="submission" date="2018-04" db="EMBL/GenBank/DDBJ databases">
        <title>Genomic Encyclopedia of Archaeal and Bacterial Type Strains, Phase II (KMG-II): from individual species to whole genera.</title>
        <authorList>
            <person name="Goeker M."/>
        </authorList>
    </citation>
    <scope>NUCLEOTIDE SEQUENCE [LARGE SCALE GENOMIC DNA]</scope>
    <source>
        <strain evidence="2 3">DSM 18806</strain>
    </source>
</reference>
<sequence>MDLLTKIGENPENVTFATLFVGLLVWVMRANTDRENRYMQIISDLTDSLKSLDLIEKTVNEIKSKIER</sequence>
<dbReference type="InterPro" id="IPR024405">
    <property type="entry name" value="Phage_BhlA/UviB"/>
</dbReference>
<name>A0A2T5ILU7_9LACT</name>
<dbReference type="Pfam" id="PF10960">
    <property type="entry name" value="Holin_BhlA"/>
    <property type="match status" value="1"/>
</dbReference>
<keyword evidence="1" id="KW-1133">Transmembrane helix</keyword>
<dbReference type="AlphaFoldDB" id="A0A2T5ILU7"/>
<keyword evidence="1" id="KW-0812">Transmembrane</keyword>
<gene>
    <name evidence="2" type="ORF">C8U37_107164</name>
</gene>
<feature type="transmembrane region" description="Helical" evidence="1">
    <location>
        <begin position="14"/>
        <end position="32"/>
    </location>
</feature>
<organism evidence="2 3">
    <name type="scientific">Trichococcus patagoniensis</name>
    <dbReference type="NCBI Taxonomy" id="382641"/>
    <lineage>
        <taxon>Bacteria</taxon>
        <taxon>Bacillati</taxon>
        <taxon>Bacillota</taxon>
        <taxon>Bacilli</taxon>
        <taxon>Lactobacillales</taxon>
        <taxon>Carnobacteriaceae</taxon>
        <taxon>Trichococcus</taxon>
    </lineage>
</organism>
<dbReference type="OrthoDB" id="2361545at2"/>
<keyword evidence="3" id="KW-1185">Reference proteome</keyword>
<comment type="caution">
    <text evidence="2">The sequence shown here is derived from an EMBL/GenBank/DDBJ whole genome shotgun (WGS) entry which is preliminary data.</text>
</comment>
<dbReference type="EMBL" id="QAOM01000007">
    <property type="protein sequence ID" value="PTQ84796.1"/>
    <property type="molecule type" value="Genomic_DNA"/>
</dbReference>
<accession>A0A2T5ILU7</accession>
<evidence type="ECO:0000256" key="1">
    <source>
        <dbReference type="SAM" id="Phobius"/>
    </source>
</evidence>